<comment type="caution">
    <text evidence="2">The sequence shown here is derived from an EMBL/GenBank/DDBJ whole genome shotgun (WGS) entry which is preliminary data.</text>
</comment>
<evidence type="ECO:0000256" key="1">
    <source>
        <dbReference type="SAM" id="MobiDB-lite"/>
    </source>
</evidence>
<gene>
    <name evidence="2" type="ORF">GMARGA_LOCUS34904</name>
</gene>
<organism evidence="2 3">
    <name type="scientific">Gigaspora margarita</name>
    <dbReference type="NCBI Taxonomy" id="4874"/>
    <lineage>
        <taxon>Eukaryota</taxon>
        <taxon>Fungi</taxon>
        <taxon>Fungi incertae sedis</taxon>
        <taxon>Mucoromycota</taxon>
        <taxon>Glomeromycotina</taxon>
        <taxon>Glomeromycetes</taxon>
        <taxon>Diversisporales</taxon>
        <taxon>Gigasporaceae</taxon>
        <taxon>Gigaspora</taxon>
    </lineage>
</organism>
<protein>
    <submittedName>
        <fullName evidence="2">10760_t:CDS:1</fullName>
    </submittedName>
</protein>
<feature type="non-terminal residue" evidence="2">
    <location>
        <position position="1"/>
    </location>
</feature>
<proteinExistence type="predicted"/>
<dbReference type="EMBL" id="CAJVQB010062815">
    <property type="protein sequence ID" value="CAG8840419.1"/>
    <property type="molecule type" value="Genomic_DNA"/>
</dbReference>
<reference evidence="2 3" key="1">
    <citation type="submission" date="2021-06" db="EMBL/GenBank/DDBJ databases">
        <authorList>
            <person name="Kallberg Y."/>
            <person name="Tangrot J."/>
            <person name="Rosling A."/>
        </authorList>
    </citation>
    <scope>NUCLEOTIDE SEQUENCE [LARGE SCALE GENOMIC DNA]</scope>
    <source>
        <strain evidence="2 3">120-4 pot B 10/14</strain>
    </source>
</reference>
<evidence type="ECO:0000313" key="2">
    <source>
        <dbReference type="EMBL" id="CAG8840419.1"/>
    </source>
</evidence>
<evidence type="ECO:0000313" key="3">
    <source>
        <dbReference type="Proteomes" id="UP000789901"/>
    </source>
</evidence>
<name>A0ABN7WTE8_GIGMA</name>
<keyword evidence="3" id="KW-1185">Reference proteome</keyword>
<sequence length="246" mass="28635">KQINKYLTPNLAAEQQKQIVESTVYQAQIISLNNTEFNNQDIECNNDFIENIYDTSQSYLSALISENEYLTIQEIWKITCLTSTKSIHHVILFKDEHYLCTCLLLINGVTEFEHTKEPFLTSSHHTKLVPIVHQLNTSTRMNLFQLDDRRENRVHKLDIKIHFNKTMSLAKQAIVLQEETQQREHRILKKHHNTEEVLAIQVNNEQLVSVENVLDPAYDVEKGAPSKKRIKGAQENNQTKKKSKSR</sequence>
<accession>A0ABN7WTE8</accession>
<dbReference type="Proteomes" id="UP000789901">
    <property type="component" value="Unassembled WGS sequence"/>
</dbReference>
<feature type="region of interest" description="Disordered" evidence="1">
    <location>
        <begin position="218"/>
        <end position="246"/>
    </location>
</feature>
<feature type="non-terminal residue" evidence="2">
    <location>
        <position position="246"/>
    </location>
</feature>